<feature type="transmembrane region" description="Helical" evidence="2">
    <location>
        <begin position="156"/>
        <end position="178"/>
    </location>
</feature>
<feature type="compositionally biased region" description="Low complexity" evidence="1">
    <location>
        <begin position="472"/>
        <end position="488"/>
    </location>
</feature>
<dbReference type="SMART" id="SM01349">
    <property type="entry name" value="TOG"/>
    <property type="match status" value="3"/>
</dbReference>
<protein>
    <recommendedName>
        <fullName evidence="3">TOG domain-containing protein</fullName>
    </recommendedName>
</protein>
<keyword evidence="2" id="KW-1133">Transmembrane helix</keyword>
<reference evidence="4 5" key="1">
    <citation type="submission" date="2024-08" db="EMBL/GenBank/DDBJ databases">
        <authorList>
            <person name="Cucini C."/>
            <person name="Frati F."/>
        </authorList>
    </citation>
    <scope>NUCLEOTIDE SEQUENCE [LARGE SCALE GENOMIC DNA]</scope>
</reference>
<dbReference type="InterPro" id="IPR011989">
    <property type="entry name" value="ARM-like"/>
</dbReference>
<evidence type="ECO:0000313" key="4">
    <source>
        <dbReference type="EMBL" id="CAL8143600.1"/>
    </source>
</evidence>
<gene>
    <name evidence="4" type="ORF">ODALV1_LOCUS29732</name>
</gene>
<feature type="compositionally biased region" description="Low complexity" evidence="1">
    <location>
        <begin position="281"/>
        <end position="310"/>
    </location>
</feature>
<feature type="region of interest" description="Disordered" evidence="1">
    <location>
        <begin position="544"/>
        <end position="572"/>
    </location>
</feature>
<feature type="region of interest" description="Disordered" evidence="1">
    <location>
        <begin position="281"/>
        <end position="340"/>
    </location>
</feature>
<dbReference type="Proteomes" id="UP001642540">
    <property type="component" value="Unassembled WGS sequence"/>
</dbReference>
<keyword evidence="2" id="KW-0472">Membrane</keyword>
<dbReference type="InterPro" id="IPR034085">
    <property type="entry name" value="TOG"/>
</dbReference>
<feature type="compositionally biased region" description="Polar residues" evidence="1">
    <location>
        <begin position="442"/>
        <end position="451"/>
    </location>
</feature>
<dbReference type="InterPro" id="IPR024395">
    <property type="entry name" value="CLASP_N_dom"/>
</dbReference>
<dbReference type="PANTHER" id="PTHR21567:SF9">
    <property type="entry name" value="CLIP-ASSOCIATING PROTEIN"/>
    <property type="match status" value="1"/>
</dbReference>
<evidence type="ECO:0000256" key="1">
    <source>
        <dbReference type="SAM" id="MobiDB-lite"/>
    </source>
</evidence>
<keyword evidence="2" id="KW-0812">Transmembrane</keyword>
<organism evidence="4 5">
    <name type="scientific">Orchesella dallaii</name>
    <dbReference type="NCBI Taxonomy" id="48710"/>
    <lineage>
        <taxon>Eukaryota</taxon>
        <taxon>Metazoa</taxon>
        <taxon>Ecdysozoa</taxon>
        <taxon>Arthropoda</taxon>
        <taxon>Hexapoda</taxon>
        <taxon>Collembola</taxon>
        <taxon>Entomobryomorpha</taxon>
        <taxon>Entomobryoidea</taxon>
        <taxon>Orchesellidae</taxon>
        <taxon>Orchesellinae</taxon>
        <taxon>Orchesella</taxon>
    </lineage>
</organism>
<feature type="domain" description="TOG" evidence="3">
    <location>
        <begin position="826"/>
        <end position="1066"/>
    </location>
</feature>
<feature type="compositionally biased region" description="Polar residues" evidence="1">
    <location>
        <begin position="329"/>
        <end position="340"/>
    </location>
</feature>
<feature type="domain" description="TOG" evidence="3">
    <location>
        <begin position="564"/>
        <end position="804"/>
    </location>
</feature>
<feature type="compositionally biased region" description="Low complexity" evidence="1">
    <location>
        <begin position="395"/>
        <end position="410"/>
    </location>
</feature>
<name>A0ABP1S4N8_9HEXA</name>
<proteinExistence type="predicted"/>
<feature type="compositionally biased region" description="Low complexity" evidence="1">
    <location>
        <begin position="420"/>
        <end position="436"/>
    </location>
</feature>
<evidence type="ECO:0000313" key="5">
    <source>
        <dbReference type="Proteomes" id="UP001642540"/>
    </source>
</evidence>
<dbReference type="PANTHER" id="PTHR21567">
    <property type="entry name" value="CLASP"/>
    <property type="match status" value="1"/>
</dbReference>
<evidence type="ECO:0000259" key="3">
    <source>
        <dbReference type="SMART" id="SM01349"/>
    </source>
</evidence>
<dbReference type="Gene3D" id="1.25.10.10">
    <property type="entry name" value="Leucine-rich Repeat Variant"/>
    <property type="match status" value="3"/>
</dbReference>
<sequence>MQRNKMVDVTDRMALPRTRLVREGSGMSSSGAGGAGSIKDVKTILCEQESMPGSSSFSAKQVDEIMQMTAKTVGDANTDWSKRINMLKTFRSLCSDPLHHNQIFSYLRHLMPPMQLAVKDLRSQVCREACLTVAYIAQQLGAKSEHFFEPIMANMFSLLVANAKVVSITGFSAILIIYESVHTHRLVPPLQTQMQSKSKEIRRAVCSVLKVIFQCWPASIIQKQNSIVNEIMKKGLTDADPEARMLARECFSDFQRMFPSAASVVVDALDPLQRRALLTSMNQQQAGQSSGATGSLGPKANGTNKTATNTSSLTRQGSIKKTGIPMLSSRASPVKTVNSGRSTSAIDLQAANRARQHHFSTLNNRTTLRNMGRTHSIAASPAVGHNYTTPTHTPSISASNSNTASNSGTSDRSRQRSRISRLSQSQPGSRSNSPSSKFAYATYSSPYSQHQPHSDGITPLSLISPPGRPGRRFSSTSSASSSRDTSPTGRFGSKIRSRSVSQSPQVMTLNSNSSTAKLLLASREAEAALADGFKRDISELDYGNHSDSEDSYTSRTSNRSFMSEFSPTSSRGHTYTDDVEELLTKCGSAKWSERKEGLLGLQSYLNRHGSLPQKYISKIGQTFCRIFMDAHTKVLSLFLDVLHAVLYRHAKDLIDFTSILLNRVLTKLGSDLLTSVQSKLMKTLEILMDEIPADIQFSAVTHYLCDPTQTPNSRSRVAALCHIYNLSAVSIAVKVDELQLLVEKLLDWCGDTRSHELRRVSQKVFYALFDMAAPQMTLVLGQMAPHKQDQAKLILKNHTTSEQAVKSTNHDDRSNISGGWGSIHSEIQSLSINDSSGEVSLMSIMTQLAASPTSQKQNSLPQFLTAIKDTPDDKLIEHHKEILKLIFDTLQVVTKPAEKACCFYCLEELCSRRDLAISLSAFAELIIVRVTDVQTAQMARDVTKAAENCGMALAVNFPPEILVRALCPIVQNKEFPVNQMAIKMLQRMCDSCDVDKLRAFMPDVMNTLIQAYDHPDSAVRKAAVFAMVAIHMRIGAELQPHLSTLSGSKLKLLQLYIQRAQQGSAGGS</sequence>
<dbReference type="InterPro" id="IPR016024">
    <property type="entry name" value="ARM-type_fold"/>
</dbReference>
<keyword evidence="5" id="KW-1185">Reference proteome</keyword>
<evidence type="ECO:0000256" key="2">
    <source>
        <dbReference type="SAM" id="Phobius"/>
    </source>
</evidence>
<feature type="compositionally biased region" description="Polar residues" evidence="1">
    <location>
        <begin position="498"/>
        <end position="508"/>
    </location>
</feature>
<feature type="compositionally biased region" description="Polar residues" evidence="1">
    <location>
        <begin position="551"/>
        <end position="572"/>
    </location>
</feature>
<feature type="region of interest" description="Disordered" evidence="1">
    <location>
        <begin position="379"/>
        <end position="508"/>
    </location>
</feature>
<dbReference type="SUPFAM" id="SSF48371">
    <property type="entry name" value="ARM repeat"/>
    <property type="match status" value="2"/>
</dbReference>
<feature type="domain" description="TOG" evidence="3">
    <location>
        <begin position="55"/>
        <end position="290"/>
    </location>
</feature>
<dbReference type="Pfam" id="PF12348">
    <property type="entry name" value="CLASP_N"/>
    <property type="match status" value="1"/>
</dbReference>
<accession>A0ABP1S4N8</accession>
<dbReference type="EMBL" id="CAXLJM020000160">
    <property type="protein sequence ID" value="CAL8143600.1"/>
    <property type="molecule type" value="Genomic_DNA"/>
</dbReference>
<comment type="caution">
    <text evidence="4">The sequence shown here is derived from an EMBL/GenBank/DDBJ whole genome shotgun (WGS) entry which is preliminary data.</text>
</comment>